<dbReference type="AlphaFoldDB" id="A0A1H3W3A1"/>
<dbReference type="STRING" id="425514.SAMN05443550_10156"/>
<organism evidence="1 2">
    <name type="scientific">Pedobacter hartonius</name>
    <dbReference type="NCBI Taxonomy" id="425514"/>
    <lineage>
        <taxon>Bacteria</taxon>
        <taxon>Pseudomonadati</taxon>
        <taxon>Bacteroidota</taxon>
        <taxon>Sphingobacteriia</taxon>
        <taxon>Sphingobacteriales</taxon>
        <taxon>Sphingobacteriaceae</taxon>
        <taxon>Pedobacter</taxon>
    </lineage>
</organism>
<proteinExistence type="predicted"/>
<sequence>MAATKFESGDVIPVLLMVLDICSYFYSCVALKFAIKDHYQDLRGLVRSDTMNALNADLLDSLDDDPVIMMIGSLVGHMCDTRDRIANLYGINVHELLTNNIRIMTIGENFYWSIIWDEFPEEDEEENDYDSKTYYNAHEIYVMSLFAMIKALLEMLCNGEVNQDNFLEQEDCYYEFNLDDHHDQTHIHVINILIDFDIVLRQHFDAIAAHEFNLKHNQNGFDVSS</sequence>
<dbReference type="Proteomes" id="UP000198850">
    <property type="component" value="Unassembled WGS sequence"/>
</dbReference>
<reference evidence="1 2" key="1">
    <citation type="submission" date="2016-10" db="EMBL/GenBank/DDBJ databases">
        <authorList>
            <person name="de Groot N.N."/>
        </authorList>
    </citation>
    <scope>NUCLEOTIDE SEQUENCE [LARGE SCALE GENOMIC DNA]</scope>
    <source>
        <strain evidence="1 2">DSM 19033</strain>
    </source>
</reference>
<evidence type="ECO:0000313" key="2">
    <source>
        <dbReference type="Proteomes" id="UP000198850"/>
    </source>
</evidence>
<dbReference type="EMBL" id="FNRA01000001">
    <property type="protein sequence ID" value="SDZ80894.1"/>
    <property type="molecule type" value="Genomic_DNA"/>
</dbReference>
<dbReference type="RefSeq" id="WP_090554109.1">
    <property type="nucleotide sequence ID" value="NZ_FNRA01000001.1"/>
</dbReference>
<name>A0A1H3W3A1_9SPHI</name>
<keyword evidence="2" id="KW-1185">Reference proteome</keyword>
<evidence type="ECO:0000313" key="1">
    <source>
        <dbReference type="EMBL" id="SDZ80894.1"/>
    </source>
</evidence>
<dbReference type="OrthoDB" id="777425at2"/>
<accession>A0A1H3W3A1</accession>
<protein>
    <submittedName>
        <fullName evidence="1">Uncharacterized protein</fullName>
    </submittedName>
</protein>
<gene>
    <name evidence="1" type="ORF">SAMN05443550_10156</name>
</gene>